<sequence length="64" mass="7387">MNPLVLQKKNSYFVQILKLKSVEITRLLTAFSQIKVVYFPTKTLKWLGIFIKLLIISILPLPNA</sequence>
<gene>
    <name evidence="1" type="ORF">GCM10011514_41030</name>
</gene>
<dbReference type="AlphaFoldDB" id="A0A916Z2C3"/>
<proteinExistence type="predicted"/>
<dbReference type="EMBL" id="BMKK01000010">
    <property type="protein sequence ID" value="GGD72718.1"/>
    <property type="molecule type" value="Genomic_DNA"/>
</dbReference>
<reference evidence="1" key="2">
    <citation type="submission" date="2020-09" db="EMBL/GenBank/DDBJ databases">
        <authorList>
            <person name="Sun Q."/>
            <person name="Zhou Y."/>
        </authorList>
    </citation>
    <scope>NUCLEOTIDE SEQUENCE</scope>
    <source>
        <strain evidence="1">CGMCC 1.15958</strain>
    </source>
</reference>
<evidence type="ECO:0000313" key="2">
    <source>
        <dbReference type="Proteomes" id="UP000609064"/>
    </source>
</evidence>
<organism evidence="1 2">
    <name type="scientific">Emticicia aquatilis</name>
    <dbReference type="NCBI Taxonomy" id="1537369"/>
    <lineage>
        <taxon>Bacteria</taxon>
        <taxon>Pseudomonadati</taxon>
        <taxon>Bacteroidota</taxon>
        <taxon>Cytophagia</taxon>
        <taxon>Cytophagales</taxon>
        <taxon>Leadbetterellaceae</taxon>
        <taxon>Emticicia</taxon>
    </lineage>
</organism>
<dbReference type="Proteomes" id="UP000609064">
    <property type="component" value="Unassembled WGS sequence"/>
</dbReference>
<comment type="caution">
    <text evidence="1">The sequence shown here is derived from an EMBL/GenBank/DDBJ whole genome shotgun (WGS) entry which is preliminary data.</text>
</comment>
<accession>A0A916Z2C3</accession>
<protein>
    <submittedName>
        <fullName evidence="1">Uncharacterized protein</fullName>
    </submittedName>
</protein>
<reference evidence="1" key="1">
    <citation type="journal article" date="2014" name="Int. J. Syst. Evol. Microbiol.">
        <title>Complete genome sequence of Corynebacterium casei LMG S-19264T (=DSM 44701T), isolated from a smear-ripened cheese.</title>
        <authorList>
            <consortium name="US DOE Joint Genome Institute (JGI-PGF)"/>
            <person name="Walter F."/>
            <person name="Albersmeier A."/>
            <person name="Kalinowski J."/>
            <person name="Ruckert C."/>
        </authorList>
    </citation>
    <scope>NUCLEOTIDE SEQUENCE</scope>
    <source>
        <strain evidence="1">CGMCC 1.15958</strain>
    </source>
</reference>
<name>A0A916Z2C3_9BACT</name>
<keyword evidence="2" id="KW-1185">Reference proteome</keyword>
<evidence type="ECO:0000313" key="1">
    <source>
        <dbReference type="EMBL" id="GGD72718.1"/>
    </source>
</evidence>